<dbReference type="PANTHER" id="PTHR43289:SF6">
    <property type="entry name" value="SERINE_THREONINE-PROTEIN KINASE NEKL-3"/>
    <property type="match status" value="1"/>
</dbReference>
<dbReference type="InterPro" id="IPR041916">
    <property type="entry name" value="Anti_sigma_zinc_sf"/>
</dbReference>
<dbReference type="Pfam" id="PF13490">
    <property type="entry name" value="zf-HC2"/>
    <property type="match status" value="1"/>
</dbReference>
<keyword evidence="1 8" id="KW-0808">Transferase</keyword>
<reference evidence="8 9" key="1">
    <citation type="submission" date="2019-02" db="EMBL/GenBank/DDBJ databases">
        <title>Deep-cultivation of Planctomycetes and their phenomic and genomic characterization uncovers novel biology.</title>
        <authorList>
            <person name="Wiegand S."/>
            <person name="Jogler M."/>
            <person name="Boedeker C."/>
            <person name="Pinto D."/>
            <person name="Vollmers J."/>
            <person name="Rivas-Marin E."/>
            <person name="Kohn T."/>
            <person name="Peeters S.H."/>
            <person name="Heuer A."/>
            <person name="Rast P."/>
            <person name="Oberbeckmann S."/>
            <person name="Bunk B."/>
            <person name="Jeske O."/>
            <person name="Meyerdierks A."/>
            <person name="Storesund J.E."/>
            <person name="Kallscheuer N."/>
            <person name="Luecker S."/>
            <person name="Lage O.M."/>
            <person name="Pohl T."/>
            <person name="Merkel B.J."/>
            <person name="Hornburger P."/>
            <person name="Mueller R.-W."/>
            <person name="Bruemmer F."/>
            <person name="Labrenz M."/>
            <person name="Spormann A.M."/>
            <person name="Op Den Camp H."/>
            <person name="Overmann J."/>
            <person name="Amann R."/>
            <person name="Jetten M.S.M."/>
            <person name="Mascher T."/>
            <person name="Medema M.H."/>
            <person name="Devos D.P."/>
            <person name="Kaster A.-K."/>
            <person name="Ovreas L."/>
            <person name="Rohde M."/>
            <person name="Galperin M.Y."/>
            <person name="Jogler C."/>
        </authorList>
    </citation>
    <scope>NUCLEOTIDE SEQUENCE [LARGE SCALE GENOMIC DNA]</scope>
    <source>
        <strain evidence="8 9">Poly51</strain>
    </source>
</reference>
<keyword evidence="6" id="KW-0812">Transmembrane</keyword>
<dbReference type="InterPro" id="IPR011009">
    <property type="entry name" value="Kinase-like_dom_sf"/>
</dbReference>
<dbReference type="AlphaFoldDB" id="A0A5C6FL33"/>
<dbReference type="InterPro" id="IPR027383">
    <property type="entry name" value="Znf_put"/>
</dbReference>
<dbReference type="GO" id="GO:0005524">
    <property type="term" value="F:ATP binding"/>
    <property type="evidence" value="ECO:0007669"/>
    <property type="project" value="UniProtKB-UniRule"/>
</dbReference>
<keyword evidence="4 5" id="KW-0067">ATP-binding</keyword>
<dbReference type="RefSeq" id="WP_146454361.1">
    <property type="nucleotide sequence ID" value="NZ_SJPW01000001.1"/>
</dbReference>
<protein>
    <submittedName>
        <fullName evidence="8">Serine/threonine-protein kinase PrkC</fullName>
        <ecNumber evidence="8">2.7.11.1</ecNumber>
    </submittedName>
</protein>
<dbReference type="PROSITE" id="PS00107">
    <property type="entry name" value="PROTEIN_KINASE_ATP"/>
    <property type="match status" value="1"/>
</dbReference>
<dbReference type="Gene3D" id="3.30.200.20">
    <property type="entry name" value="Phosphorylase Kinase, domain 1"/>
    <property type="match status" value="1"/>
</dbReference>
<feature type="domain" description="Protein kinase" evidence="7">
    <location>
        <begin position="124"/>
        <end position="380"/>
    </location>
</feature>
<dbReference type="SMART" id="SM00220">
    <property type="entry name" value="S_TKc"/>
    <property type="match status" value="1"/>
</dbReference>
<comment type="caution">
    <text evidence="8">The sequence shown here is derived from an EMBL/GenBank/DDBJ whole genome shotgun (WGS) entry which is preliminary data.</text>
</comment>
<feature type="binding site" evidence="5">
    <location>
        <position position="153"/>
    </location>
    <ligand>
        <name>ATP</name>
        <dbReference type="ChEBI" id="CHEBI:30616"/>
    </ligand>
</feature>
<dbReference type="PANTHER" id="PTHR43289">
    <property type="entry name" value="MITOGEN-ACTIVATED PROTEIN KINASE KINASE KINASE 20-RELATED"/>
    <property type="match status" value="1"/>
</dbReference>
<keyword evidence="3 8" id="KW-0418">Kinase</keyword>
<dbReference type="SUPFAM" id="SSF56112">
    <property type="entry name" value="Protein kinase-like (PK-like)"/>
    <property type="match status" value="1"/>
</dbReference>
<dbReference type="Pfam" id="PF00069">
    <property type="entry name" value="Pkinase"/>
    <property type="match status" value="1"/>
</dbReference>
<dbReference type="InterPro" id="IPR017441">
    <property type="entry name" value="Protein_kinase_ATP_BS"/>
</dbReference>
<dbReference type="InterPro" id="IPR000719">
    <property type="entry name" value="Prot_kinase_dom"/>
</dbReference>
<dbReference type="OrthoDB" id="6111975at2"/>
<evidence type="ECO:0000256" key="2">
    <source>
        <dbReference type="ARBA" id="ARBA00022741"/>
    </source>
</evidence>
<dbReference type="Gene3D" id="1.10.510.10">
    <property type="entry name" value="Transferase(Phosphotransferase) domain 1"/>
    <property type="match status" value="1"/>
</dbReference>
<sequence precursor="true">MENFTAQNSPCDSDRIDRYLSGECDRGESGEFERHLDECDECRQIIERRAAEESFWRSVSENLDTRRDIGSHALMLDGSASPSVSQSMDDSVNQRYLEQWLEPATNDDTVPANGSDVLGRLGKYWVTGIVGVGGMGLVLRGYDPLAQRSIAVKTLRQHLIVNPESSQRFLREAKNAASIRHPGVIPIYDVGTWRDVPFLVMPLIEEGSLRTYAIEREFSVEDITGVARQIAAALAAAHDKQLVHRDLKPSNILLLGGIEQVVLADFGLARAMDDESLTVSGTLAGTPEFMSPEQARGDAVDGRSDLFSLGSLVHWMATGRTPFAAESSFAVLSKIVHDDHAPIRNVRPELPPWIDRLATRLLEKDRERRPENAGIVLRWIEQAADHDRDPQRHRLPNALSTATEPRFLRGKAMVGTTMGIIALLLCGAIGAWMMPRHSIMDGSEPTEFKPTVVSAAPLDDLDRVNLIADLRDGKRVPQWLHRLVPLPASEIPSEAIEVIAALVSGDRSASLSPSAMDAANEILNKNPFEETVELEGR</sequence>
<dbReference type="CDD" id="cd14014">
    <property type="entry name" value="STKc_PknB_like"/>
    <property type="match status" value="1"/>
</dbReference>
<organism evidence="8 9">
    <name type="scientific">Rubripirellula tenax</name>
    <dbReference type="NCBI Taxonomy" id="2528015"/>
    <lineage>
        <taxon>Bacteria</taxon>
        <taxon>Pseudomonadati</taxon>
        <taxon>Planctomycetota</taxon>
        <taxon>Planctomycetia</taxon>
        <taxon>Pirellulales</taxon>
        <taxon>Pirellulaceae</taxon>
        <taxon>Rubripirellula</taxon>
    </lineage>
</organism>
<dbReference type="Proteomes" id="UP000318288">
    <property type="component" value="Unassembled WGS sequence"/>
</dbReference>
<evidence type="ECO:0000256" key="6">
    <source>
        <dbReference type="SAM" id="Phobius"/>
    </source>
</evidence>
<dbReference type="GO" id="GO:0004674">
    <property type="term" value="F:protein serine/threonine kinase activity"/>
    <property type="evidence" value="ECO:0007669"/>
    <property type="project" value="UniProtKB-EC"/>
</dbReference>
<name>A0A5C6FL33_9BACT</name>
<dbReference type="Gene3D" id="1.10.10.1320">
    <property type="entry name" value="Anti-sigma factor, zinc-finger domain"/>
    <property type="match status" value="1"/>
</dbReference>
<evidence type="ECO:0000256" key="3">
    <source>
        <dbReference type="ARBA" id="ARBA00022777"/>
    </source>
</evidence>
<feature type="transmembrane region" description="Helical" evidence="6">
    <location>
        <begin position="412"/>
        <end position="433"/>
    </location>
</feature>
<keyword evidence="6" id="KW-1133">Transmembrane helix</keyword>
<keyword evidence="9" id="KW-1185">Reference proteome</keyword>
<dbReference type="EC" id="2.7.11.1" evidence="8"/>
<evidence type="ECO:0000256" key="5">
    <source>
        <dbReference type="PROSITE-ProRule" id="PRU10141"/>
    </source>
</evidence>
<evidence type="ECO:0000259" key="7">
    <source>
        <dbReference type="PROSITE" id="PS50011"/>
    </source>
</evidence>
<accession>A0A5C6FL33</accession>
<dbReference type="PROSITE" id="PS50011">
    <property type="entry name" value="PROTEIN_KINASE_DOM"/>
    <property type="match status" value="1"/>
</dbReference>
<proteinExistence type="predicted"/>
<evidence type="ECO:0000313" key="8">
    <source>
        <dbReference type="EMBL" id="TWU60504.1"/>
    </source>
</evidence>
<evidence type="ECO:0000256" key="1">
    <source>
        <dbReference type="ARBA" id="ARBA00022679"/>
    </source>
</evidence>
<dbReference type="EMBL" id="SJPW01000001">
    <property type="protein sequence ID" value="TWU60504.1"/>
    <property type="molecule type" value="Genomic_DNA"/>
</dbReference>
<dbReference type="InterPro" id="IPR008271">
    <property type="entry name" value="Ser/Thr_kinase_AS"/>
</dbReference>
<dbReference type="PROSITE" id="PS00108">
    <property type="entry name" value="PROTEIN_KINASE_ST"/>
    <property type="match status" value="1"/>
</dbReference>
<gene>
    <name evidence="8" type="primary">prkC_7</name>
    <name evidence="8" type="ORF">Poly51_07800</name>
</gene>
<keyword evidence="6" id="KW-0472">Membrane</keyword>
<keyword evidence="2 5" id="KW-0547">Nucleotide-binding</keyword>
<evidence type="ECO:0000256" key="4">
    <source>
        <dbReference type="ARBA" id="ARBA00022840"/>
    </source>
</evidence>
<evidence type="ECO:0000313" key="9">
    <source>
        <dbReference type="Proteomes" id="UP000318288"/>
    </source>
</evidence>